<dbReference type="Proteomes" id="UP000635142">
    <property type="component" value="Unassembled WGS sequence"/>
</dbReference>
<dbReference type="SUPFAM" id="SSF53335">
    <property type="entry name" value="S-adenosyl-L-methionine-dependent methyltransferases"/>
    <property type="match status" value="1"/>
</dbReference>
<dbReference type="Gene3D" id="3.40.50.150">
    <property type="entry name" value="Vaccinia Virus protein VP39"/>
    <property type="match status" value="1"/>
</dbReference>
<evidence type="ECO:0000313" key="2">
    <source>
        <dbReference type="EMBL" id="MBD3665443.1"/>
    </source>
</evidence>
<keyword evidence="2" id="KW-0489">Methyltransferase</keyword>
<sequence length="314" mass="35399">MSQSRQSGQSLVDIEEFLRCPVTHQPLMLDDDKAAGDSARRPFVAGQPVLVDFENSILDRDRFLSGNADSLIENRRRTRPLWKRVLLGQNRVTPASARQMLELLRKDTDAPLILIIGGGTISDSAQVLYDSECARIISFDVYASDHTDFIADAHAIPLRDESVDAVWVEAVLEHVLSPHVVVDEIWRVLKPGGLVYAGTPFLQPVHERAYDFTRFTENGHRWLFRRFSLIDSGVVAGPGTALFQLLRYCMGALVRNRRLGSMLAAPFFWLRAFDRASDRRHASDAASGVYFLGRRSDVPLRPHDMPSEFRGVRQ</sequence>
<dbReference type="EMBL" id="JACTAG010000002">
    <property type="protein sequence ID" value="MBD3665443.1"/>
    <property type="molecule type" value="Genomic_DNA"/>
</dbReference>
<evidence type="ECO:0000259" key="1">
    <source>
        <dbReference type="Pfam" id="PF08241"/>
    </source>
</evidence>
<dbReference type="AlphaFoldDB" id="A0A927D763"/>
<gene>
    <name evidence="2" type="ORF">H9Q16_16035</name>
</gene>
<dbReference type="CDD" id="cd02440">
    <property type="entry name" value="AdoMet_MTases"/>
    <property type="match status" value="1"/>
</dbReference>
<keyword evidence="3" id="KW-1185">Reference proteome</keyword>
<dbReference type="Pfam" id="PF08241">
    <property type="entry name" value="Methyltransf_11"/>
    <property type="match status" value="1"/>
</dbReference>
<evidence type="ECO:0000313" key="3">
    <source>
        <dbReference type="Proteomes" id="UP000635142"/>
    </source>
</evidence>
<protein>
    <submittedName>
        <fullName evidence="2">Class I SAM-dependent methyltransferase</fullName>
    </submittedName>
</protein>
<dbReference type="GO" id="GO:0032259">
    <property type="term" value="P:methylation"/>
    <property type="evidence" value="ECO:0007669"/>
    <property type="project" value="UniProtKB-KW"/>
</dbReference>
<comment type="caution">
    <text evidence="2">The sequence shown here is derived from an EMBL/GenBank/DDBJ whole genome shotgun (WGS) entry which is preliminary data.</text>
</comment>
<dbReference type="GO" id="GO:0008757">
    <property type="term" value="F:S-adenosylmethionine-dependent methyltransferase activity"/>
    <property type="evidence" value="ECO:0007669"/>
    <property type="project" value="InterPro"/>
</dbReference>
<keyword evidence="2" id="KW-0808">Transferase</keyword>
<proteinExistence type="predicted"/>
<dbReference type="InterPro" id="IPR013216">
    <property type="entry name" value="Methyltransf_11"/>
</dbReference>
<reference evidence="2" key="1">
    <citation type="submission" date="2020-08" db="EMBL/GenBank/DDBJ databases">
        <title>Sulfitobacter aestuariivivens sp. nov., isolated from a tidal flat.</title>
        <authorList>
            <person name="Park S."/>
            <person name="Yoon J.-H."/>
        </authorList>
    </citation>
    <scope>NUCLEOTIDE SEQUENCE</scope>
    <source>
        <strain evidence="2">TSTF-M16</strain>
    </source>
</reference>
<dbReference type="InterPro" id="IPR029063">
    <property type="entry name" value="SAM-dependent_MTases_sf"/>
</dbReference>
<organism evidence="2 3">
    <name type="scientific">Sulfitobacter aestuariivivens</name>
    <dbReference type="NCBI Taxonomy" id="2766981"/>
    <lineage>
        <taxon>Bacteria</taxon>
        <taxon>Pseudomonadati</taxon>
        <taxon>Pseudomonadota</taxon>
        <taxon>Alphaproteobacteria</taxon>
        <taxon>Rhodobacterales</taxon>
        <taxon>Roseobacteraceae</taxon>
        <taxon>Sulfitobacter</taxon>
    </lineage>
</organism>
<name>A0A927D763_9RHOB</name>
<feature type="domain" description="Methyltransferase type 11" evidence="1">
    <location>
        <begin position="150"/>
        <end position="196"/>
    </location>
</feature>
<accession>A0A927D763</accession>
<dbReference type="RefSeq" id="WP_191076417.1">
    <property type="nucleotide sequence ID" value="NZ_JACTAG010000002.1"/>
</dbReference>